<evidence type="ECO:0000313" key="3">
    <source>
        <dbReference type="Proteomes" id="UP000534286"/>
    </source>
</evidence>
<dbReference type="GO" id="GO:0006310">
    <property type="term" value="P:DNA recombination"/>
    <property type="evidence" value="ECO:0007669"/>
    <property type="project" value="UniProtKB-KW"/>
</dbReference>
<dbReference type="Gene3D" id="1.10.443.10">
    <property type="entry name" value="Intergrase catalytic core"/>
    <property type="match status" value="1"/>
</dbReference>
<comment type="caution">
    <text evidence="2">The sequence shown here is derived from an EMBL/GenBank/DDBJ whole genome shotgun (WGS) entry which is preliminary data.</text>
</comment>
<dbReference type="AlphaFoldDB" id="A0A7W7S458"/>
<name>A0A7W7S458_9ACTN</name>
<gene>
    <name evidence="2" type="ORF">FHR32_007979</name>
</gene>
<keyword evidence="3" id="KW-1185">Reference proteome</keyword>
<dbReference type="GO" id="GO:0003677">
    <property type="term" value="F:DNA binding"/>
    <property type="evidence" value="ECO:0007669"/>
    <property type="project" value="InterPro"/>
</dbReference>
<dbReference type="EMBL" id="JACHJU010000005">
    <property type="protein sequence ID" value="MBB4943579.1"/>
    <property type="molecule type" value="Genomic_DNA"/>
</dbReference>
<sequence length="421" mass="47873">MHRLRRHPGDYICTRCGQEGRKQRKGVCSRCVLTERLDELLDDGTGRIRPELIALYDGLRQATRPRSIFTWTGRDRVQRLLRAVARGQVPLTHEGLNQISPPRAVAYLRDLLMHYGVLPRIDRHLMLFERWLEHWLTEIDDPGHHELLERFASWDILRGLRASAARGPLGAGRTKNARDPLRAARTFLAWLDERGIDLKNCTQADLDAWHAEAFWARRPAQRFLRWAMTTRLMLPLTIPSRNTMNPAPISQHARMTLLRRAADDNDLDLMVRVLIVLTMMFAQSLSRISRLTLDNLIEEQGRLSIRLGDPPAPVPEPFAGLLRAFATRRPNLTTATNPGARWLFPGRRAGQPMTPDAFAHRLRQAGIPALHGRTAAIRQFALQAPPVVVARMLGYHHVHITALAMEAGSPWSHYAPDDHGE</sequence>
<dbReference type="RefSeq" id="WP_221466789.1">
    <property type="nucleotide sequence ID" value="NZ_BAABEK010000124.1"/>
</dbReference>
<evidence type="ECO:0000256" key="1">
    <source>
        <dbReference type="ARBA" id="ARBA00023172"/>
    </source>
</evidence>
<accession>A0A7W7S458</accession>
<organism evidence="2 3">
    <name type="scientific">Streptosporangium album</name>
    <dbReference type="NCBI Taxonomy" id="47479"/>
    <lineage>
        <taxon>Bacteria</taxon>
        <taxon>Bacillati</taxon>
        <taxon>Actinomycetota</taxon>
        <taxon>Actinomycetes</taxon>
        <taxon>Streptosporangiales</taxon>
        <taxon>Streptosporangiaceae</taxon>
        <taxon>Streptosporangium</taxon>
    </lineage>
</organism>
<reference evidence="2 3" key="1">
    <citation type="submission" date="2020-08" db="EMBL/GenBank/DDBJ databases">
        <title>Sequencing the genomes of 1000 actinobacteria strains.</title>
        <authorList>
            <person name="Klenk H.-P."/>
        </authorList>
    </citation>
    <scope>NUCLEOTIDE SEQUENCE [LARGE SCALE GENOMIC DNA]</scope>
    <source>
        <strain evidence="2 3">DSM 43023</strain>
    </source>
</reference>
<dbReference type="InterPro" id="IPR011010">
    <property type="entry name" value="DNA_brk_join_enz"/>
</dbReference>
<dbReference type="SUPFAM" id="SSF56349">
    <property type="entry name" value="DNA breaking-rejoining enzymes"/>
    <property type="match status" value="1"/>
</dbReference>
<dbReference type="GO" id="GO:0015074">
    <property type="term" value="P:DNA integration"/>
    <property type="evidence" value="ECO:0007669"/>
    <property type="project" value="InterPro"/>
</dbReference>
<protein>
    <recommendedName>
        <fullName evidence="4">Site-specific recombinase XerD</fullName>
    </recommendedName>
</protein>
<keyword evidence="1" id="KW-0233">DNA recombination</keyword>
<dbReference type="Proteomes" id="UP000534286">
    <property type="component" value="Unassembled WGS sequence"/>
</dbReference>
<evidence type="ECO:0008006" key="4">
    <source>
        <dbReference type="Google" id="ProtNLM"/>
    </source>
</evidence>
<proteinExistence type="predicted"/>
<evidence type="ECO:0000313" key="2">
    <source>
        <dbReference type="EMBL" id="MBB4943579.1"/>
    </source>
</evidence>
<dbReference type="InterPro" id="IPR013762">
    <property type="entry name" value="Integrase-like_cat_sf"/>
</dbReference>